<accession>A0A8S9PEH6</accession>
<evidence type="ECO:0000313" key="2">
    <source>
        <dbReference type="Proteomes" id="UP000712600"/>
    </source>
</evidence>
<comment type="caution">
    <text evidence="1">The sequence shown here is derived from an EMBL/GenBank/DDBJ whole genome shotgun (WGS) entry which is preliminary data.</text>
</comment>
<organism evidence="1 2">
    <name type="scientific">Brassica cretica</name>
    <name type="common">Mustard</name>
    <dbReference type="NCBI Taxonomy" id="69181"/>
    <lineage>
        <taxon>Eukaryota</taxon>
        <taxon>Viridiplantae</taxon>
        <taxon>Streptophyta</taxon>
        <taxon>Embryophyta</taxon>
        <taxon>Tracheophyta</taxon>
        <taxon>Spermatophyta</taxon>
        <taxon>Magnoliopsida</taxon>
        <taxon>eudicotyledons</taxon>
        <taxon>Gunneridae</taxon>
        <taxon>Pentapetalae</taxon>
        <taxon>rosids</taxon>
        <taxon>malvids</taxon>
        <taxon>Brassicales</taxon>
        <taxon>Brassicaceae</taxon>
        <taxon>Brassiceae</taxon>
        <taxon>Brassica</taxon>
    </lineage>
</organism>
<dbReference type="AlphaFoldDB" id="A0A8S9PEH6"/>
<dbReference type="Proteomes" id="UP000712600">
    <property type="component" value="Unassembled WGS sequence"/>
</dbReference>
<protein>
    <submittedName>
        <fullName evidence="1">Uncharacterized protein</fullName>
    </submittedName>
</protein>
<reference evidence="1" key="1">
    <citation type="submission" date="2019-12" db="EMBL/GenBank/DDBJ databases">
        <title>Genome sequencing and annotation of Brassica cretica.</title>
        <authorList>
            <person name="Studholme D.J."/>
            <person name="Sarris P."/>
        </authorList>
    </citation>
    <scope>NUCLEOTIDE SEQUENCE</scope>
    <source>
        <strain evidence="1">PFS-109/04</strain>
        <tissue evidence="1">Leaf</tissue>
    </source>
</reference>
<name>A0A8S9PEH6_BRACR</name>
<gene>
    <name evidence="1" type="ORF">F2Q69_00009513</name>
</gene>
<evidence type="ECO:0000313" key="1">
    <source>
        <dbReference type="EMBL" id="KAF3513565.1"/>
    </source>
</evidence>
<dbReference type="EMBL" id="QGKX02001521">
    <property type="protein sequence ID" value="KAF3513565.1"/>
    <property type="molecule type" value="Genomic_DNA"/>
</dbReference>
<proteinExistence type="predicted"/>
<sequence length="144" mass="15780">MFRSFFDSLRLGSPPVILLNLSRLFLNATSGTHFYFHQKTLASNSFLKVLIRKLNLSRYWSSMPMSLILLHIKLNAFAKPKSVTCPVLSATESYSGVSYPLHVPGGANDYPGDDVSGAQSVTEKLSELAQNGVPVNNNQCDSGQ</sequence>